<evidence type="ECO:0000259" key="2">
    <source>
        <dbReference type="PROSITE" id="PS50110"/>
    </source>
</evidence>
<evidence type="ECO:0000256" key="1">
    <source>
        <dbReference type="PROSITE-ProRule" id="PRU00169"/>
    </source>
</evidence>
<keyword evidence="1" id="KW-0597">Phosphoprotein</keyword>
<evidence type="ECO:0000313" key="3">
    <source>
        <dbReference type="EMBL" id="RJP67749.1"/>
    </source>
</evidence>
<comment type="caution">
    <text evidence="3">The sequence shown here is derived from an EMBL/GenBank/DDBJ whole genome shotgun (WGS) entry which is preliminary data.</text>
</comment>
<organism evidence="3 4">
    <name type="scientific">Candidatus Abyssobacteria bacterium SURF_17</name>
    <dbReference type="NCBI Taxonomy" id="2093361"/>
    <lineage>
        <taxon>Bacteria</taxon>
        <taxon>Pseudomonadati</taxon>
        <taxon>Candidatus Hydrogenedentota</taxon>
        <taxon>Candidatus Abyssobacteria</taxon>
    </lineage>
</organism>
<dbReference type="PROSITE" id="PS50110">
    <property type="entry name" value="RESPONSE_REGULATORY"/>
    <property type="match status" value="1"/>
</dbReference>
<proteinExistence type="predicted"/>
<reference evidence="3 4" key="1">
    <citation type="journal article" date="2017" name="ISME J.">
        <title>Energy and carbon metabolisms in a deep terrestrial subsurface fluid microbial community.</title>
        <authorList>
            <person name="Momper L."/>
            <person name="Jungbluth S.P."/>
            <person name="Lee M.D."/>
            <person name="Amend J.P."/>
        </authorList>
    </citation>
    <scope>NUCLEOTIDE SEQUENCE [LARGE SCALE GENOMIC DNA]</scope>
    <source>
        <strain evidence="3">SURF_17</strain>
    </source>
</reference>
<dbReference type="SUPFAM" id="SSF52172">
    <property type="entry name" value="CheY-like"/>
    <property type="match status" value="1"/>
</dbReference>
<feature type="modified residue" description="4-aspartylphosphate" evidence="1">
    <location>
        <position position="55"/>
    </location>
</feature>
<dbReference type="Pfam" id="PF00072">
    <property type="entry name" value="Response_reg"/>
    <property type="match status" value="1"/>
</dbReference>
<evidence type="ECO:0000313" key="4">
    <source>
        <dbReference type="Proteomes" id="UP000285961"/>
    </source>
</evidence>
<dbReference type="EMBL" id="QZKI01000100">
    <property type="protein sequence ID" value="RJP67749.1"/>
    <property type="molecule type" value="Genomic_DNA"/>
</dbReference>
<dbReference type="InterPro" id="IPR001789">
    <property type="entry name" value="Sig_transdc_resp-reg_receiver"/>
</dbReference>
<dbReference type="Proteomes" id="UP000285961">
    <property type="component" value="Unassembled WGS sequence"/>
</dbReference>
<sequence>MEKARILWVDENLDSSLRYHYMCLETGGFELDKARTMREALDLYTKKHYDLVILDLLMPGGDVFTREETKDGANSGMLLFKKLKAIKKDVPFIIFSAIVDEEVGRETITEIGKEVDGILAKSIYSGPEVLLARVQQVIARPSPGRPSL</sequence>
<dbReference type="SMART" id="SM00448">
    <property type="entry name" value="REC"/>
    <property type="match status" value="1"/>
</dbReference>
<gene>
    <name evidence="3" type="ORF">C4532_14160</name>
</gene>
<protein>
    <submittedName>
        <fullName evidence="3">Response regulator</fullName>
    </submittedName>
</protein>
<accession>A0A419EU70</accession>
<name>A0A419EU70_9BACT</name>
<dbReference type="CDD" id="cd00156">
    <property type="entry name" value="REC"/>
    <property type="match status" value="1"/>
</dbReference>
<dbReference type="AlphaFoldDB" id="A0A419EU70"/>
<feature type="domain" description="Response regulatory" evidence="2">
    <location>
        <begin position="5"/>
        <end position="136"/>
    </location>
</feature>
<dbReference type="Gene3D" id="3.40.50.2300">
    <property type="match status" value="1"/>
</dbReference>
<dbReference type="GO" id="GO:0000160">
    <property type="term" value="P:phosphorelay signal transduction system"/>
    <property type="evidence" value="ECO:0007669"/>
    <property type="project" value="InterPro"/>
</dbReference>
<dbReference type="InterPro" id="IPR011006">
    <property type="entry name" value="CheY-like_superfamily"/>
</dbReference>